<feature type="domain" description="S-layer protein C-terminal" evidence="1">
    <location>
        <begin position="130"/>
        <end position="180"/>
    </location>
</feature>
<organism evidence="2 3">
    <name type="scientific">Lactobacillus crispatus</name>
    <dbReference type="NCBI Taxonomy" id="47770"/>
    <lineage>
        <taxon>Bacteria</taxon>
        <taxon>Bacillati</taxon>
        <taxon>Bacillota</taxon>
        <taxon>Bacilli</taxon>
        <taxon>Lactobacillales</taxon>
        <taxon>Lactobacillaceae</taxon>
        <taxon>Lactobacillus</taxon>
    </lineage>
</organism>
<feature type="domain" description="S-layer protein C-terminal" evidence="1">
    <location>
        <begin position="31"/>
        <end position="82"/>
    </location>
</feature>
<dbReference type="RefSeq" id="WP_089143324.1">
    <property type="nucleotide sequence ID" value="NZ_CP180627.1"/>
</dbReference>
<proteinExistence type="predicted"/>
<evidence type="ECO:0000259" key="1">
    <source>
        <dbReference type="Pfam" id="PF03217"/>
    </source>
</evidence>
<dbReference type="AlphaFoldDB" id="A0A226UDB2"/>
<dbReference type="EMBL" id="LYQW01000010">
    <property type="protein sequence ID" value="OXC23368.1"/>
    <property type="molecule type" value="Genomic_DNA"/>
</dbReference>
<dbReference type="InterPro" id="IPR024968">
    <property type="entry name" value="SlpA_C_lactobacillus"/>
</dbReference>
<protein>
    <recommendedName>
        <fullName evidence="1">S-layer protein C-terminal domain-containing protein</fullName>
    </recommendedName>
</protein>
<dbReference type="Pfam" id="PF03217">
    <property type="entry name" value="SlpA"/>
    <property type="match status" value="2"/>
</dbReference>
<reference evidence="2 3" key="1">
    <citation type="submission" date="2016-05" db="EMBL/GenBank/DDBJ databases">
        <authorList>
            <person name="Johnson T.J."/>
            <person name="Youmans B.P."/>
            <person name="Case K.A."/>
        </authorList>
    </citation>
    <scope>NUCLEOTIDE SEQUENCE [LARGE SCALE GENOMIC DNA]</scope>
    <source>
        <strain evidence="2 3">UMNLC6</strain>
    </source>
</reference>
<gene>
    <name evidence="2" type="ORF">AYP82_07445</name>
</gene>
<evidence type="ECO:0000313" key="3">
    <source>
        <dbReference type="Proteomes" id="UP000198437"/>
    </source>
</evidence>
<accession>A0A226UDB2</accession>
<dbReference type="Proteomes" id="UP000198437">
    <property type="component" value="Unassembled WGS sequence"/>
</dbReference>
<evidence type="ECO:0000313" key="2">
    <source>
        <dbReference type="EMBL" id="OXC23368.1"/>
    </source>
</evidence>
<sequence>MKVLKLGTIMTLGGILFSLTNFVVHADSKENTTEVTLNHNTYLYNKKGSRVKDSKKLLKDESVSVKGKIQKLSKNKKYYTIYNYQRYWLPYILIKGQAYYTTVKGKFIKVANVGKINNSELIATSGYVVTKKNTVFYNANGNATKNKVKKGSKFKVTALLNLKPQVADMPGFYQVSKNKFLYSLDVNKPRIDLQFLTKEAKENKTTYVNLLKNTYIRQADGTIRSKVTVGYMPDSWKVDNLKYIWVSTDNKAELFYHIVSSDPWEQTRDGYISAEAVKVTAGPELTPSNTDAEAEAAAQKK</sequence>
<comment type="caution">
    <text evidence="2">The sequence shown here is derived from an EMBL/GenBank/DDBJ whole genome shotgun (WGS) entry which is preliminary data.</text>
</comment>
<name>A0A226UDB2_9LACO</name>